<feature type="transmembrane region" description="Helical" evidence="1">
    <location>
        <begin position="7"/>
        <end position="32"/>
    </location>
</feature>
<proteinExistence type="predicted"/>
<sequence length="73" mass="7227">MPIVLRCAVAGAGLLGVLGLVVGTIIGLHVYAPTAWAAAFEIGIPSAVLGALLGSLAGLVSLLIAGKPRRHTT</sequence>
<keyword evidence="3" id="KW-1185">Reference proteome</keyword>
<evidence type="ECO:0000313" key="2">
    <source>
        <dbReference type="EMBL" id="GAA3825365.1"/>
    </source>
</evidence>
<dbReference type="EMBL" id="BAABAH010000010">
    <property type="protein sequence ID" value="GAA3825365.1"/>
    <property type="molecule type" value="Genomic_DNA"/>
</dbReference>
<accession>A0ABP7ISS0</accession>
<gene>
    <name evidence="2" type="ORF">GCM10022242_28450</name>
</gene>
<feature type="transmembrane region" description="Helical" evidence="1">
    <location>
        <begin position="44"/>
        <end position="65"/>
    </location>
</feature>
<reference evidence="3" key="1">
    <citation type="journal article" date="2019" name="Int. J. Syst. Evol. Microbiol.">
        <title>The Global Catalogue of Microorganisms (GCM) 10K type strain sequencing project: providing services to taxonomists for standard genome sequencing and annotation.</title>
        <authorList>
            <consortium name="The Broad Institute Genomics Platform"/>
            <consortium name="The Broad Institute Genome Sequencing Center for Infectious Disease"/>
            <person name="Wu L."/>
            <person name="Ma J."/>
        </authorList>
    </citation>
    <scope>NUCLEOTIDE SEQUENCE [LARGE SCALE GENOMIC DNA]</scope>
    <source>
        <strain evidence="3">JCM 16953</strain>
    </source>
</reference>
<keyword evidence="1" id="KW-0472">Membrane</keyword>
<protein>
    <recommendedName>
        <fullName evidence="4">Major facilitator superfamily (MFS) profile domain-containing protein</fullName>
    </recommendedName>
</protein>
<evidence type="ECO:0000313" key="3">
    <source>
        <dbReference type="Proteomes" id="UP001501821"/>
    </source>
</evidence>
<dbReference type="Proteomes" id="UP001501821">
    <property type="component" value="Unassembled WGS sequence"/>
</dbReference>
<organism evidence="2 3">
    <name type="scientific">Nocardioides panacisoli</name>
    <dbReference type="NCBI Taxonomy" id="627624"/>
    <lineage>
        <taxon>Bacteria</taxon>
        <taxon>Bacillati</taxon>
        <taxon>Actinomycetota</taxon>
        <taxon>Actinomycetes</taxon>
        <taxon>Propionibacteriales</taxon>
        <taxon>Nocardioidaceae</taxon>
        <taxon>Nocardioides</taxon>
    </lineage>
</organism>
<evidence type="ECO:0008006" key="4">
    <source>
        <dbReference type="Google" id="ProtNLM"/>
    </source>
</evidence>
<name>A0ABP7ISS0_9ACTN</name>
<evidence type="ECO:0000256" key="1">
    <source>
        <dbReference type="SAM" id="Phobius"/>
    </source>
</evidence>
<keyword evidence="1" id="KW-1133">Transmembrane helix</keyword>
<keyword evidence="1" id="KW-0812">Transmembrane</keyword>
<comment type="caution">
    <text evidence="2">The sequence shown here is derived from an EMBL/GenBank/DDBJ whole genome shotgun (WGS) entry which is preliminary data.</text>
</comment>